<feature type="compositionally biased region" description="Basic residues" evidence="1">
    <location>
        <begin position="245"/>
        <end position="254"/>
    </location>
</feature>
<feature type="compositionally biased region" description="Polar residues" evidence="1">
    <location>
        <begin position="92"/>
        <end position="141"/>
    </location>
</feature>
<dbReference type="GO" id="GO:0045892">
    <property type="term" value="P:negative regulation of DNA-templated transcription"/>
    <property type="evidence" value="ECO:0007669"/>
    <property type="project" value="TreeGrafter"/>
</dbReference>
<dbReference type="GeneID" id="108863758"/>
<dbReference type="GO" id="GO:0045893">
    <property type="term" value="P:positive regulation of DNA-templated transcription"/>
    <property type="evidence" value="ECO:0007669"/>
    <property type="project" value="TreeGrafter"/>
</dbReference>
<dbReference type="GO" id="GO:0008270">
    <property type="term" value="F:zinc ion binding"/>
    <property type="evidence" value="ECO:0007669"/>
    <property type="project" value="InterPro"/>
</dbReference>
<gene>
    <name evidence="4" type="primary">LOC108863758</name>
</gene>
<evidence type="ECO:0000313" key="3">
    <source>
        <dbReference type="Proteomes" id="UP000694867"/>
    </source>
</evidence>
<organism evidence="3 4">
    <name type="scientific">Galendromus occidentalis</name>
    <name type="common">western predatory mite</name>
    <dbReference type="NCBI Taxonomy" id="34638"/>
    <lineage>
        <taxon>Eukaryota</taxon>
        <taxon>Metazoa</taxon>
        <taxon>Ecdysozoa</taxon>
        <taxon>Arthropoda</taxon>
        <taxon>Chelicerata</taxon>
        <taxon>Arachnida</taxon>
        <taxon>Acari</taxon>
        <taxon>Parasitiformes</taxon>
        <taxon>Mesostigmata</taxon>
        <taxon>Gamasina</taxon>
        <taxon>Phytoseioidea</taxon>
        <taxon>Phytoseiidae</taxon>
        <taxon>Typhlodrominae</taxon>
        <taxon>Galendromus</taxon>
    </lineage>
</organism>
<sequence>MPHNVHLNQFLPNGPPSQLPLMVPSMQVPLSQFPNQYPHNAHLGQHPLMMPQLQHAHNVIPGQNVLNLHHSQHQRNSPPGQLPLNLPPGHQKNASAQHSQNVSSNNHHLPPNQHGSVQPPNHQLHTVPHTQQPPNLPQNQHSHPKPPDQQVHSVPQNPQSQHGHHNAPYEAGRHSQAEPQKSGGAKGPNTYDFADRCGQSNKQTSMANLSTGPGRDRSNLRTLTGGGVPQNSIDIPTIVNSNSNAKKKRNRKKKADAQPDSVKTGSIEAGSDMDIDEDDSVCPDAPGRPEEKYAEEIKSYLRLTQKKDGEKEKLVALKSEMSRISKLQADLLCLRKKFPEDPTLGRQLSNAAKLYEEAKKRAQSVHTQSESLNQEIFKIPQKIKLLAMEHEAVFRDKINPAAAASREGSKIPATTDAPAVRYVDRGEYFCSYCKQEFKSISAILSHLHSNPHILNSKQTTERPWASHDTPEKNVSHAKIAPSKIPSKGAQFLIGVNGFFCRLCKSMFPDNQLAEQHVLSEPHNRKYKEYTGLNPFYERRVQLEKEILVHTVTVATAPRQPASQIKSPSQPPGVESEPEKVSPMKAALEELRRAALLENESRTESQESNQSPSKVRPATQAEKEPDTTFSAAGIRTILSPKKSTVSKSLGGRSPQRKKKNWRSTN</sequence>
<dbReference type="AlphaFoldDB" id="A0AAJ7P9J5"/>
<dbReference type="InterPro" id="IPR036236">
    <property type="entry name" value="Znf_C2H2_sf"/>
</dbReference>
<dbReference type="Proteomes" id="UP000694867">
    <property type="component" value="Unplaced"/>
</dbReference>
<feature type="compositionally biased region" description="Low complexity" evidence="1">
    <location>
        <begin position="78"/>
        <end position="89"/>
    </location>
</feature>
<feature type="region of interest" description="Disordered" evidence="1">
    <location>
        <begin position="558"/>
        <end position="664"/>
    </location>
</feature>
<feature type="domain" description="C2H2-type" evidence="2">
    <location>
        <begin position="430"/>
        <end position="452"/>
    </location>
</feature>
<reference evidence="4" key="1">
    <citation type="submission" date="2025-08" db="UniProtKB">
        <authorList>
            <consortium name="RefSeq"/>
        </authorList>
    </citation>
    <scope>IDENTIFICATION</scope>
</reference>
<dbReference type="InterPro" id="IPR003604">
    <property type="entry name" value="Matrin/U1-like-C_Znf_C2H2"/>
</dbReference>
<name>A0AAJ7P9J5_9ACAR</name>
<dbReference type="SMART" id="SM00451">
    <property type="entry name" value="ZnF_U1"/>
    <property type="match status" value="2"/>
</dbReference>
<feature type="domain" description="C2H2-type" evidence="2">
    <location>
        <begin position="500"/>
        <end position="522"/>
    </location>
</feature>
<dbReference type="PROSITE" id="PS00028">
    <property type="entry name" value="ZINC_FINGER_C2H2_1"/>
    <property type="match status" value="2"/>
</dbReference>
<dbReference type="InterPro" id="IPR013087">
    <property type="entry name" value="Znf_C2H2_type"/>
</dbReference>
<feature type="compositionally biased region" description="Basic residues" evidence="1">
    <location>
        <begin position="653"/>
        <end position="664"/>
    </location>
</feature>
<dbReference type="KEGG" id="goe:108863758"/>
<dbReference type="InterPro" id="IPR055309">
    <property type="entry name" value="Znf318-like"/>
</dbReference>
<feature type="compositionally biased region" description="Polar residues" evidence="1">
    <location>
        <begin position="150"/>
        <end position="161"/>
    </location>
</feature>
<feature type="region of interest" description="Disordered" evidence="1">
    <location>
        <begin position="70"/>
        <end position="289"/>
    </location>
</feature>
<feature type="compositionally biased region" description="Basic and acidic residues" evidence="1">
    <location>
        <begin position="576"/>
        <end position="604"/>
    </location>
</feature>
<dbReference type="GO" id="GO:0003676">
    <property type="term" value="F:nucleic acid binding"/>
    <property type="evidence" value="ECO:0007669"/>
    <property type="project" value="InterPro"/>
</dbReference>
<dbReference type="SUPFAM" id="SSF57667">
    <property type="entry name" value="beta-beta-alpha zinc fingers"/>
    <property type="match status" value="2"/>
</dbReference>
<evidence type="ECO:0000313" key="4">
    <source>
        <dbReference type="RefSeq" id="XP_018493817.1"/>
    </source>
</evidence>
<dbReference type="PANTHER" id="PTHR15577">
    <property type="entry name" value="ZINC FINGER CONTAINING PROTEIN"/>
    <property type="match status" value="1"/>
</dbReference>
<dbReference type="RefSeq" id="XP_018493817.1">
    <property type="nucleotide sequence ID" value="XM_018638301.1"/>
</dbReference>
<accession>A0AAJ7P9J5</accession>
<dbReference type="PANTHER" id="PTHR15577:SF2">
    <property type="entry name" value="ZINC FINGER PROTEIN 318"/>
    <property type="match status" value="1"/>
</dbReference>
<dbReference type="GO" id="GO:0005654">
    <property type="term" value="C:nucleoplasm"/>
    <property type="evidence" value="ECO:0007669"/>
    <property type="project" value="TreeGrafter"/>
</dbReference>
<proteinExistence type="predicted"/>
<feature type="compositionally biased region" description="Acidic residues" evidence="1">
    <location>
        <begin position="271"/>
        <end position="281"/>
    </location>
</feature>
<keyword evidence="3" id="KW-1185">Reference proteome</keyword>
<feature type="compositionally biased region" description="Polar residues" evidence="1">
    <location>
        <begin position="198"/>
        <end position="211"/>
    </location>
</feature>
<evidence type="ECO:0000259" key="2">
    <source>
        <dbReference type="PROSITE" id="PS00028"/>
    </source>
</evidence>
<protein>
    <submittedName>
        <fullName evidence="4">Zinc finger protein 318</fullName>
    </submittedName>
</protein>
<evidence type="ECO:0000256" key="1">
    <source>
        <dbReference type="SAM" id="MobiDB-lite"/>
    </source>
</evidence>